<gene>
    <name evidence="3" type="ORF">I596_3817</name>
</gene>
<reference evidence="3 4" key="1">
    <citation type="submission" date="2016-04" db="EMBL/GenBank/DDBJ databases">
        <title>Complete genome sequence of Dokdonella koreensis DS-123T.</title>
        <authorList>
            <person name="Kim J.F."/>
            <person name="Lee H."/>
            <person name="Kwak M.-J."/>
        </authorList>
    </citation>
    <scope>NUCLEOTIDE SEQUENCE [LARGE SCALE GENOMIC DNA]</scope>
    <source>
        <strain evidence="3 4">DS-123</strain>
    </source>
</reference>
<name>A0A167HC70_9GAMM</name>
<dbReference type="GO" id="GO:0051301">
    <property type="term" value="P:cell division"/>
    <property type="evidence" value="ECO:0007669"/>
    <property type="project" value="TreeGrafter"/>
</dbReference>
<feature type="region of interest" description="Disordered" evidence="1">
    <location>
        <begin position="29"/>
        <end position="57"/>
    </location>
</feature>
<dbReference type="RefSeq" id="WP_067651137.1">
    <property type="nucleotide sequence ID" value="NZ_CP015249.1"/>
</dbReference>
<dbReference type="Pfam" id="PF14559">
    <property type="entry name" value="TPR_19"/>
    <property type="match status" value="1"/>
</dbReference>
<sequence length="429" mass="47583">MKLQSLIRVALCALMLMFVTDGAMAQKKSGKDKEEVAYPNATRKEPKPDMSEKSQRDLNKANDLLSDSKDDEAVELIQKVLDDKRAKPYAIAFAHLLKGQILWGKDDGNGAITELNQAIEMDALPNANHFDAMYQVAQLQLQEEKYPESLATLDRWAREGGKNTADAQAIKANIYYRMDKFPEAAAEMTKAIGMTPEPKESWFQILIASYFELDQYDQAAQVLQQQLAKDPKNKRLINQLATVYINADKPDQAIAVMAKAKNEGLVSTGEDYLQLAKLYASGDKHKEAAVVLKEGLDKGIIESGYEPWRLLGDVCSQADDETCAIDAYAKASPFAKDGYVDFQRGYALFYQERYAEAKQALDAAIQKGGLRQEGEAYILRGDASDASGQSAAAIADWEKATQFPSSKQMADQRLKIVRSGQKLARPAKK</sequence>
<dbReference type="PANTHER" id="PTHR12558">
    <property type="entry name" value="CELL DIVISION CYCLE 16,23,27"/>
    <property type="match status" value="1"/>
</dbReference>
<proteinExistence type="predicted"/>
<accession>A0A167HC70</accession>
<dbReference type="InterPro" id="IPR011990">
    <property type="entry name" value="TPR-like_helical_dom_sf"/>
</dbReference>
<feature type="chain" id="PRO_5007887480" evidence="2">
    <location>
        <begin position="26"/>
        <end position="429"/>
    </location>
</feature>
<dbReference type="SUPFAM" id="SSF48452">
    <property type="entry name" value="TPR-like"/>
    <property type="match status" value="2"/>
</dbReference>
<dbReference type="InterPro" id="IPR019734">
    <property type="entry name" value="TPR_rpt"/>
</dbReference>
<evidence type="ECO:0000313" key="3">
    <source>
        <dbReference type="EMBL" id="ANB19800.1"/>
    </source>
</evidence>
<dbReference type="EMBL" id="CP015249">
    <property type="protein sequence ID" value="ANB19800.1"/>
    <property type="molecule type" value="Genomic_DNA"/>
</dbReference>
<dbReference type="Gene3D" id="1.25.40.10">
    <property type="entry name" value="Tetratricopeptide repeat domain"/>
    <property type="match status" value="3"/>
</dbReference>
<protein>
    <submittedName>
        <fullName evidence="3">Tetratricopeptide TPR_1 repeat-containing protein</fullName>
    </submittedName>
</protein>
<organism evidence="3 4">
    <name type="scientific">Dokdonella koreensis DS-123</name>
    <dbReference type="NCBI Taxonomy" id="1300342"/>
    <lineage>
        <taxon>Bacteria</taxon>
        <taxon>Pseudomonadati</taxon>
        <taxon>Pseudomonadota</taxon>
        <taxon>Gammaproteobacteria</taxon>
        <taxon>Lysobacterales</taxon>
        <taxon>Rhodanobacteraceae</taxon>
        <taxon>Dokdonella</taxon>
    </lineage>
</organism>
<keyword evidence="4" id="KW-1185">Reference proteome</keyword>
<dbReference type="PANTHER" id="PTHR12558:SF44">
    <property type="entry name" value="TETRATRICOPEPTIDE REPEAT-CONTAINING PROTEIN"/>
    <property type="match status" value="1"/>
</dbReference>
<dbReference type="AlphaFoldDB" id="A0A167HC70"/>
<dbReference type="SMART" id="SM00028">
    <property type="entry name" value="TPR"/>
    <property type="match status" value="5"/>
</dbReference>
<evidence type="ECO:0000256" key="1">
    <source>
        <dbReference type="SAM" id="MobiDB-lite"/>
    </source>
</evidence>
<evidence type="ECO:0000313" key="4">
    <source>
        <dbReference type="Proteomes" id="UP000076830"/>
    </source>
</evidence>
<dbReference type="Proteomes" id="UP000076830">
    <property type="component" value="Chromosome"/>
</dbReference>
<keyword evidence="2" id="KW-0732">Signal</keyword>
<dbReference type="STRING" id="1300342.I596_3817"/>
<dbReference type="Pfam" id="PF13432">
    <property type="entry name" value="TPR_16"/>
    <property type="match status" value="2"/>
</dbReference>
<dbReference type="OrthoDB" id="5964849at2"/>
<feature type="signal peptide" evidence="2">
    <location>
        <begin position="1"/>
        <end position="25"/>
    </location>
</feature>
<dbReference type="KEGG" id="dko:I596_3817"/>
<evidence type="ECO:0000256" key="2">
    <source>
        <dbReference type="SAM" id="SignalP"/>
    </source>
</evidence>